<dbReference type="SUPFAM" id="SSF46458">
    <property type="entry name" value="Globin-like"/>
    <property type="match status" value="1"/>
</dbReference>
<dbReference type="GO" id="GO:0071500">
    <property type="term" value="P:cellular response to nitrosative stress"/>
    <property type="evidence" value="ECO:0007669"/>
    <property type="project" value="TreeGrafter"/>
</dbReference>
<keyword evidence="2" id="KW-0479">Metal-binding</keyword>
<feature type="domain" description="Globin" evidence="4">
    <location>
        <begin position="6"/>
        <end position="140"/>
    </location>
</feature>
<dbReference type="SMR" id="A0A160TDZ5"/>
<dbReference type="Pfam" id="PF00042">
    <property type="entry name" value="Globin"/>
    <property type="match status" value="1"/>
</dbReference>
<keyword evidence="1" id="KW-0349">Heme</keyword>
<proteinExistence type="predicted"/>
<dbReference type="PANTHER" id="PTHR43396:SF3">
    <property type="entry name" value="FLAVOHEMOPROTEIN"/>
    <property type="match status" value="1"/>
</dbReference>
<gene>
    <name evidence="5" type="ORF">MGWOODY_Tha454</name>
</gene>
<dbReference type="PANTHER" id="PTHR43396">
    <property type="entry name" value="FLAVOHEMOPROTEIN"/>
    <property type="match status" value="1"/>
</dbReference>
<dbReference type="InterPro" id="IPR000971">
    <property type="entry name" value="Globin"/>
</dbReference>
<dbReference type="EMBL" id="CZQC01000043">
    <property type="protein sequence ID" value="CUS41507.1"/>
    <property type="molecule type" value="Genomic_DNA"/>
</dbReference>
<dbReference type="GO" id="GO:0020037">
    <property type="term" value="F:heme binding"/>
    <property type="evidence" value="ECO:0007669"/>
    <property type="project" value="InterPro"/>
</dbReference>
<evidence type="ECO:0000256" key="3">
    <source>
        <dbReference type="ARBA" id="ARBA00023004"/>
    </source>
</evidence>
<dbReference type="GO" id="GO:0019825">
    <property type="term" value="F:oxygen binding"/>
    <property type="evidence" value="ECO:0007669"/>
    <property type="project" value="InterPro"/>
</dbReference>
<dbReference type="InterPro" id="IPR012292">
    <property type="entry name" value="Globin/Proto"/>
</dbReference>
<evidence type="ECO:0000259" key="4">
    <source>
        <dbReference type="PROSITE" id="PS01033"/>
    </source>
</evidence>
<organism evidence="5">
    <name type="scientific">hydrothermal vent metagenome</name>
    <dbReference type="NCBI Taxonomy" id="652676"/>
    <lineage>
        <taxon>unclassified sequences</taxon>
        <taxon>metagenomes</taxon>
        <taxon>ecological metagenomes</taxon>
    </lineage>
</organism>
<evidence type="ECO:0000256" key="2">
    <source>
        <dbReference type="ARBA" id="ARBA00022723"/>
    </source>
</evidence>
<dbReference type="GO" id="GO:0008941">
    <property type="term" value="F:nitric oxide dioxygenase NAD(P)H activity"/>
    <property type="evidence" value="ECO:0007669"/>
    <property type="project" value="TreeGrafter"/>
</dbReference>
<dbReference type="GO" id="GO:0046210">
    <property type="term" value="P:nitric oxide catabolic process"/>
    <property type="evidence" value="ECO:0007669"/>
    <property type="project" value="TreeGrafter"/>
</dbReference>
<dbReference type="CDD" id="cd12131">
    <property type="entry name" value="HGbI-like"/>
    <property type="match status" value="1"/>
</dbReference>
<name>A0A160TDZ5_9ZZZZ</name>
<dbReference type="GO" id="GO:0046872">
    <property type="term" value="F:metal ion binding"/>
    <property type="evidence" value="ECO:0007669"/>
    <property type="project" value="UniProtKB-KW"/>
</dbReference>
<evidence type="ECO:0000256" key="1">
    <source>
        <dbReference type="ARBA" id="ARBA00022617"/>
    </source>
</evidence>
<dbReference type="GO" id="GO:0071949">
    <property type="term" value="F:FAD binding"/>
    <property type="evidence" value="ECO:0007669"/>
    <property type="project" value="TreeGrafter"/>
</dbReference>
<dbReference type="Gene3D" id="1.10.490.10">
    <property type="entry name" value="Globins"/>
    <property type="match status" value="1"/>
</dbReference>
<accession>A0A160TDZ5</accession>
<dbReference type="AlphaFoldDB" id="A0A160TDZ5"/>
<protein>
    <submittedName>
        <fullName evidence="5">Bacterial haemoglobin</fullName>
    </submittedName>
</protein>
<reference evidence="5" key="1">
    <citation type="submission" date="2015-10" db="EMBL/GenBank/DDBJ databases">
        <authorList>
            <person name="Gilbert D.G."/>
        </authorList>
    </citation>
    <scope>NUCLEOTIDE SEQUENCE</scope>
</reference>
<evidence type="ECO:0000313" key="5">
    <source>
        <dbReference type="EMBL" id="CUS41507.1"/>
    </source>
</evidence>
<keyword evidence="3" id="KW-0408">Iron</keyword>
<dbReference type="PROSITE" id="PS01033">
    <property type="entry name" value="GLOBIN"/>
    <property type="match status" value="1"/>
</dbReference>
<dbReference type="InterPro" id="IPR009050">
    <property type="entry name" value="Globin-like_sf"/>
</dbReference>
<sequence>MEPCMSISEKQKQLVQASFKQVEPIADQAAEIFYQQLFDYDPSLRKLFKNDMKAQGRKLMAALKLAVASLDNLDKLVPILQQLAIGHVKYGVSVDDYTPVGNALLVTLKKGLGSAFTKEVRQAWIETYRVVATVMREAAYPNYNPDTYHNNKHYRR</sequence>